<reference evidence="10" key="1">
    <citation type="submission" date="2006-08" db="EMBL/GenBank/DDBJ databases">
        <title>Complete sequence of Alkalilimnicola ehrilichei MLHE-1.</title>
        <authorList>
            <person name="Copeland A."/>
            <person name="Lucas S."/>
            <person name="Lapidus A."/>
            <person name="Barry K."/>
            <person name="Detter J.C."/>
            <person name="Glavina del Rio T."/>
            <person name="Hammon N."/>
            <person name="Israni S."/>
            <person name="Dalin E."/>
            <person name="Tice H."/>
            <person name="Pitluck S."/>
            <person name="Sims D."/>
            <person name="Brettin T."/>
            <person name="Bruce D."/>
            <person name="Han C."/>
            <person name="Tapia R."/>
            <person name="Gilna P."/>
            <person name="Schmutz J."/>
            <person name="Larimer F."/>
            <person name="Land M."/>
            <person name="Hauser L."/>
            <person name="Kyrpides N."/>
            <person name="Mikhailova N."/>
            <person name="Oremland R.S."/>
            <person name="Hoeft S.E."/>
            <person name="Switzer-Blum J."/>
            <person name="Kulp T."/>
            <person name="King G."/>
            <person name="Tabita R."/>
            <person name="Witte B."/>
            <person name="Santini J.M."/>
            <person name="Basu P."/>
            <person name="Hollibaugh J.T."/>
            <person name="Xie G."/>
            <person name="Stolz J.F."/>
            <person name="Richardson P."/>
        </authorList>
    </citation>
    <scope>NUCLEOTIDE SEQUENCE [LARGE SCALE GENOMIC DNA]</scope>
    <source>
        <strain evidence="10">ATCC BAA-1101 / DSM 17681 / MLHE-1</strain>
    </source>
</reference>
<dbReference type="EMBL" id="CP000453">
    <property type="protein sequence ID" value="ABI56423.1"/>
    <property type="molecule type" value="Genomic_DNA"/>
</dbReference>
<evidence type="ECO:0000256" key="7">
    <source>
        <dbReference type="SAM" id="SignalP"/>
    </source>
</evidence>
<dbReference type="AlphaFoldDB" id="Q0A9R4"/>
<dbReference type="PANTHER" id="PTHR33751:SF9">
    <property type="entry name" value="CYTOCHROME C4"/>
    <property type="match status" value="1"/>
</dbReference>
<dbReference type="eggNOG" id="COG2863">
    <property type="taxonomic scope" value="Bacteria"/>
</dbReference>
<dbReference type="Pfam" id="PF00034">
    <property type="entry name" value="Cytochrom_C"/>
    <property type="match status" value="1"/>
</dbReference>
<feature type="signal peptide" evidence="7">
    <location>
        <begin position="1"/>
        <end position="23"/>
    </location>
</feature>
<evidence type="ECO:0000256" key="3">
    <source>
        <dbReference type="ARBA" id="ARBA00022723"/>
    </source>
</evidence>
<dbReference type="GO" id="GO:0046872">
    <property type="term" value="F:metal ion binding"/>
    <property type="evidence" value="ECO:0007669"/>
    <property type="project" value="UniProtKB-KW"/>
</dbReference>
<evidence type="ECO:0000256" key="4">
    <source>
        <dbReference type="ARBA" id="ARBA00022982"/>
    </source>
</evidence>
<dbReference type="InterPro" id="IPR036909">
    <property type="entry name" value="Cyt_c-like_dom_sf"/>
</dbReference>
<keyword evidence="5 6" id="KW-0408">Iron</keyword>
<dbReference type="Gene3D" id="1.10.760.10">
    <property type="entry name" value="Cytochrome c-like domain"/>
    <property type="match status" value="1"/>
</dbReference>
<feature type="domain" description="Cytochrome c" evidence="8">
    <location>
        <begin position="24"/>
        <end position="102"/>
    </location>
</feature>
<dbReference type="InterPro" id="IPR050597">
    <property type="entry name" value="Cytochrome_c_Oxidase_Subunit"/>
</dbReference>
<protein>
    <submittedName>
        <fullName evidence="9">Cytochrome c, class I</fullName>
    </submittedName>
</protein>
<keyword evidence="7" id="KW-0732">Signal</keyword>
<dbReference type="HOGENOM" id="CLU_128253_1_2_6"/>
<dbReference type="KEGG" id="aeh:Mlg_1071"/>
<keyword evidence="1" id="KW-0813">Transport</keyword>
<keyword evidence="2 6" id="KW-0349">Heme</keyword>
<dbReference type="InterPro" id="IPR009056">
    <property type="entry name" value="Cyt_c-like_dom"/>
</dbReference>
<dbReference type="PROSITE" id="PS51007">
    <property type="entry name" value="CYTC"/>
    <property type="match status" value="1"/>
</dbReference>
<name>Q0A9R4_ALKEH</name>
<dbReference type="PANTHER" id="PTHR33751">
    <property type="entry name" value="CBB3-TYPE CYTOCHROME C OXIDASE SUBUNIT FIXP"/>
    <property type="match status" value="1"/>
</dbReference>
<evidence type="ECO:0000313" key="9">
    <source>
        <dbReference type="EMBL" id="ABI56423.1"/>
    </source>
</evidence>
<evidence type="ECO:0000256" key="6">
    <source>
        <dbReference type="PROSITE-ProRule" id="PRU00433"/>
    </source>
</evidence>
<sequence length="105" mass="11333">MFRKMIVSVAVGGALLASGAAVAGDPERGEQLATTCFACHGAQGRNDSPQYPQLAQQNEEYILIQLQNFQDGSREDPLMSPQAAQLTEQDKKDLAAYFTAQTLCP</sequence>
<keyword evidence="10" id="KW-1185">Reference proteome</keyword>
<organism evidence="9 10">
    <name type="scientific">Alkalilimnicola ehrlichii (strain ATCC BAA-1101 / DSM 17681 / MLHE-1)</name>
    <dbReference type="NCBI Taxonomy" id="187272"/>
    <lineage>
        <taxon>Bacteria</taxon>
        <taxon>Pseudomonadati</taxon>
        <taxon>Pseudomonadota</taxon>
        <taxon>Gammaproteobacteria</taxon>
        <taxon>Chromatiales</taxon>
        <taxon>Ectothiorhodospiraceae</taxon>
        <taxon>Alkalilimnicola</taxon>
    </lineage>
</organism>
<dbReference type="Proteomes" id="UP000001962">
    <property type="component" value="Chromosome"/>
</dbReference>
<dbReference type="RefSeq" id="WP_011628818.1">
    <property type="nucleotide sequence ID" value="NC_008340.1"/>
</dbReference>
<evidence type="ECO:0000313" key="10">
    <source>
        <dbReference type="Proteomes" id="UP000001962"/>
    </source>
</evidence>
<feature type="chain" id="PRO_5004167956" evidence="7">
    <location>
        <begin position="24"/>
        <end position="105"/>
    </location>
</feature>
<evidence type="ECO:0000256" key="1">
    <source>
        <dbReference type="ARBA" id="ARBA00022448"/>
    </source>
</evidence>
<evidence type="ECO:0000256" key="5">
    <source>
        <dbReference type="ARBA" id="ARBA00023004"/>
    </source>
</evidence>
<accession>Q0A9R4</accession>
<dbReference type="GO" id="GO:0020037">
    <property type="term" value="F:heme binding"/>
    <property type="evidence" value="ECO:0007669"/>
    <property type="project" value="InterPro"/>
</dbReference>
<keyword evidence="4" id="KW-0249">Electron transport</keyword>
<gene>
    <name evidence="9" type="ordered locus">Mlg_1071</name>
</gene>
<dbReference type="GO" id="GO:0009055">
    <property type="term" value="F:electron transfer activity"/>
    <property type="evidence" value="ECO:0007669"/>
    <property type="project" value="InterPro"/>
</dbReference>
<keyword evidence="3 6" id="KW-0479">Metal-binding</keyword>
<evidence type="ECO:0000259" key="8">
    <source>
        <dbReference type="PROSITE" id="PS51007"/>
    </source>
</evidence>
<proteinExistence type="predicted"/>
<evidence type="ECO:0000256" key="2">
    <source>
        <dbReference type="ARBA" id="ARBA00022617"/>
    </source>
</evidence>
<dbReference type="OrthoDB" id="9796421at2"/>
<dbReference type="SUPFAM" id="SSF46626">
    <property type="entry name" value="Cytochrome c"/>
    <property type="match status" value="1"/>
</dbReference>